<dbReference type="Proteomes" id="UP000308744">
    <property type="component" value="Unassembled WGS sequence"/>
</dbReference>
<sequence length="194" mass="22513">MFKKWTNRDWFWLLFVLIGIIILLIATIFAKNIKVETNFSIISSAVSIALALVAIFFAFKQDTDNKQTLESMRQDSNKKLDNMTNILLNQKNTFDDVADKVDKSVNTDMSETKESYSYEDLIAHGEKIKNETIESFKKLYTNKLIEEEIRQALIKYPSSSLLVIRDELLNKGFDVTIDDIKNFIVNHVNYIKNK</sequence>
<keyword evidence="3" id="KW-1185">Reference proteome</keyword>
<feature type="transmembrane region" description="Helical" evidence="1">
    <location>
        <begin position="12"/>
        <end position="33"/>
    </location>
</feature>
<evidence type="ECO:0000256" key="1">
    <source>
        <dbReference type="SAM" id="Phobius"/>
    </source>
</evidence>
<accession>A0A4U2ZDQ5</accession>
<keyword evidence="1" id="KW-1133">Transmembrane helix</keyword>
<organism evidence="2 3">
    <name type="scientific">Lysinibacillus mangiferihumi</name>
    <dbReference type="NCBI Taxonomy" id="1130819"/>
    <lineage>
        <taxon>Bacteria</taxon>
        <taxon>Bacillati</taxon>
        <taxon>Bacillota</taxon>
        <taxon>Bacilli</taxon>
        <taxon>Bacillales</taxon>
        <taxon>Bacillaceae</taxon>
        <taxon>Lysinibacillus</taxon>
    </lineage>
</organism>
<dbReference type="RefSeq" id="WP_107896761.1">
    <property type="nucleotide sequence ID" value="NZ_PYWM01000024.1"/>
</dbReference>
<evidence type="ECO:0000313" key="3">
    <source>
        <dbReference type="Proteomes" id="UP000308744"/>
    </source>
</evidence>
<dbReference type="AlphaFoldDB" id="A0A4U2ZDQ5"/>
<protein>
    <submittedName>
        <fullName evidence="2">Uncharacterized protein</fullName>
    </submittedName>
</protein>
<keyword evidence="1" id="KW-0812">Transmembrane</keyword>
<dbReference type="EMBL" id="SZPU01000002">
    <property type="protein sequence ID" value="TKI72627.1"/>
    <property type="molecule type" value="Genomic_DNA"/>
</dbReference>
<feature type="transmembrane region" description="Helical" evidence="1">
    <location>
        <begin position="39"/>
        <end position="59"/>
    </location>
</feature>
<keyword evidence="1" id="KW-0472">Membrane</keyword>
<comment type="caution">
    <text evidence="2">The sequence shown here is derived from an EMBL/GenBank/DDBJ whole genome shotgun (WGS) entry which is preliminary data.</text>
</comment>
<evidence type="ECO:0000313" key="2">
    <source>
        <dbReference type="EMBL" id="TKI72627.1"/>
    </source>
</evidence>
<name>A0A4U2ZDQ5_9BACI</name>
<reference evidence="2 3" key="1">
    <citation type="submission" date="2019-04" db="EMBL/GenBank/DDBJ databases">
        <title>Lysinibacillus genome sequencing.</title>
        <authorList>
            <person name="Dunlap C."/>
        </authorList>
    </citation>
    <scope>NUCLEOTIDE SEQUENCE [LARGE SCALE GENOMIC DNA]</scope>
    <source>
        <strain evidence="2 3">CCTCC AB 2010389</strain>
    </source>
</reference>
<gene>
    <name evidence="2" type="ORF">FC756_00760</name>
</gene>
<proteinExistence type="predicted"/>